<dbReference type="Pfam" id="PF25880">
    <property type="entry name" value="WHD_CHMP7_1st"/>
    <property type="match status" value="1"/>
</dbReference>
<feature type="coiled-coil region" evidence="1">
    <location>
        <begin position="259"/>
        <end position="316"/>
    </location>
</feature>
<dbReference type="GO" id="GO:0000815">
    <property type="term" value="C:ESCRT III complex"/>
    <property type="evidence" value="ECO:0007669"/>
    <property type="project" value="TreeGrafter"/>
</dbReference>
<evidence type="ECO:0000313" key="4">
    <source>
        <dbReference type="Proteomes" id="UP000716291"/>
    </source>
</evidence>
<dbReference type="AlphaFoldDB" id="A0A9P7BQD2"/>
<dbReference type="GO" id="GO:0005771">
    <property type="term" value="C:multivesicular body"/>
    <property type="evidence" value="ECO:0007669"/>
    <property type="project" value="TreeGrafter"/>
</dbReference>
<dbReference type="Pfam" id="PF03357">
    <property type="entry name" value="Snf7"/>
    <property type="match status" value="1"/>
</dbReference>
<dbReference type="OrthoDB" id="10250120at2759"/>
<dbReference type="Gene3D" id="6.10.140.1230">
    <property type="match status" value="1"/>
</dbReference>
<organism evidence="3 4">
    <name type="scientific">Rhizopus oryzae</name>
    <name type="common">Mucormycosis agent</name>
    <name type="synonym">Rhizopus arrhizus var. delemar</name>
    <dbReference type="NCBI Taxonomy" id="64495"/>
    <lineage>
        <taxon>Eukaryota</taxon>
        <taxon>Fungi</taxon>
        <taxon>Fungi incertae sedis</taxon>
        <taxon>Mucoromycota</taxon>
        <taxon>Mucoromycotina</taxon>
        <taxon>Mucoromycetes</taxon>
        <taxon>Mucorales</taxon>
        <taxon>Mucorineae</taxon>
        <taxon>Rhizopodaceae</taxon>
        <taxon>Rhizopus</taxon>
    </lineage>
</organism>
<evidence type="ECO:0000313" key="3">
    <source>
        <dbReference type="EMBL" id="KAG1305492.1"/>
    </source>
</evidence>
<gene>
    <name evidence="3" type="ORF">G6F64_008339</name>
</gene>
<protein>
    <recommendedName>
        <fullName evidence="5">Charged multivesicular body protein 7</fullName>
    </recommendedName>
</protein>
<evidence type="ECO:0000256" key="2">
    <source>
        <dbReference type="SAM" id="MobiDB-lite"/>
    </source>
</evidence>
<dbReference type="PANTHER" id="PTHR22761">
    <property type="entry name" value="CHARGED MULTIVESICULAR BODY PROTEIN"/>
    <property type="match status" value="1"/>
</dbReference>
<evidence type="ECO:0008006" key="5">
    <source>
        <dbReference type="Google" id="ProtNLM"/>
    </source>
</evidence>
<comment type="caution">
    <text evidence="3">The sequence shown here is derived from an EMBL/GenBank/DDBJ whole genome shotgun (WGS) entry which is preliminary data.</text>
</comment>
<dbReference type="GO" id="GO:0009898">
    <property type="term" value="C:cytoplasmic side of plasma membrane"/>
    <property type="evidence" value="ECO:0007669"/>
    <property type="project" value="TreeGrafter"/>
</dbReference>
<dbReference type="InterPro" id="IPR005024">
    <property type="entry name" value="Snf7_fam"/>
</dbReference>
<evidence type="ECO:0000256" key="1">
    <source>
        <dbReference type="SAM" id="Coils"/>
    </source>
</evidence>
<dbReference type="GO" id="GO:0006900">
    <property type="term" value="P:vesicle budding from membrane"/>
    <property type="evidence" value="ECO:0007669"/>
    <property type="project" value="TreeGrafter"/>
</dbReference>
<sequence length="482" mass="55361">MAAKKHSKLKSYLNSNYIEFADEQTSLRLNSLYSDFSKIHAVNQYAYDANIGFWKTIILDCNEQGYLRTSEYATAIDKTTIASEFHRPLKGKPLALTCVLEHMEKTNDIMPIAKFIETYAPKLSWSEWIYNKMLPWRYWSGPFTRNSNLYVLIPTIALIAKNIMSEHFKVPVRREAEHMLTFSEFKAKYAYHFVNELELTDDDMDLILRYLHSQQGVVVADNVKGYGTTYKVIKFPHKQGEVANITKHDEAIINIRTTCHALSLQVDELQRKVEEFEHLSVEEHRKGHTARARYYLKKKKNLEQVLEKRLKSMETMDTILMKIETSQDDIQVVQAFNMGAGTLQDLLGKDELSIETINEIMDKVSDSLSDQKEMEEAMTTGMEDVSPYNDQEIEQELAELIEKETKPVIASSPTIKHVPSSPKQTEEAKSAPKETTTIIPAECESQSELARLNQMFTSIRNTPINTSAITADKDRQHQLELA</sequence>
<dbReference type="GO" id="GO:0032511">
    <property type="term" value="P:late endosome to vacuole transport via multivesicular body sorting pathway"/>
    <property type="evidence" value="ECO:0007669"/>
    <property type="project" value="TreeGrafter"/>
</dbReference>
<accession>A0A9P7BQD2</accession>
<name>A0A9P7BQD2_RHIOR</name>
<keyword evidence="4" id="KW-1185">Reference proteome</keyword>
<reference evidence="3" key="1">
    <citation type="journal article" date="2020" name="Microb. Genom.">
        <title>Genetic diversity of clinical and environmental Mucorales isolates obtained from an investigation of mucormycosis cases among solid organ transplant recipients.</title>
        <authorList>
            <person name="Nguyen M.H."/>
            <person name="Kaul D."/>
            <person name="Muto C."/>
            <person name="Cheng S.J."/>
            <person name="Richter R.A."/>
            <person name="Bruno V.M."/>
            <person name="Liu G."/>
            <person name="Beyhan S."/>
            <person name="Sundermann A.J."/>
            <person name="Mounaud S."/>
            <person name="Pasculle A.W."/>
            <person name="Nierman W.C."/>
            <person name="Driscoll E."/>
            <person name="Cumbie R."/>
            <person name="Clancy C.J."/>
            <person name="Dupont C.L."/>
        </authorList>
    </citation>
    <scope>NUCLEOTIDE SEQUENCE</scope>
    <source>
        <strain evidence="3">GL11</strain>
    </source>
</reference>
<keyword evidence="1" id="KW-0175">Coiled coil</keyword>
<dbReference type="EMBL" id="JAANQT010001355">
    <property type="protein sequence ID" value="KAG1305492.1"/>
    <property type="molecule type" value="Genomic_DNA"/>
</dbReference>
<dbReference type="PANTHER" id="PTHR22761:SF96">
    <property type="entry name" value="BCDNA.GH08385"/>
    <property type="match status" value="1"/>
</dbReference>
<proteinExistence type="predicted"/>
<dbReference type="Proteomes" id="UP000716291">
    <property type="component" value="Unassembled WGS sequence"/>
</dbReference>
<feature type="region of interest" description="Disordered" evidence="2">
    <location>
        <begin position="411"/>
        <end position="437"/>
    </location>
</feature>